<dbReference type="EMBL" id="JAPDRN010000010">
    <property type="protein sequence ID" value="KAJ9642214.1"/>
    <property type="molecule type" value="Genomic_DNA"/>
</dbReference>
<name>A0AA39D2W1_9EURO</name>
<dbReference type="InterPro" id="IPR046540">
    <property type="entry name" value="DMFA2_C"/>
</dbReference>
<organism evidence="2 3">
    <name type="scientific">Knufia peltigerae</name>
    <dbReference type="NCBI Taxonomy" id="1002370"/>
    <lineage>
        <taxon>Eukaryota</taxon>
        <taxon>Fungi</taxon>
        <taxon>Dikarya</taxon>
        <taxon>Ascomycota</taxon>
        <taxon>Pezizomycotina</taxon>
        <taxon>Eurotiomycetes</taxon>
        <taxon>Chaetothyriomycetidae</taxon>
        <taxon>Chaetothyriales</taxon>
        <taxon>Trichomeriaceae</taxon>
        <taxon>Knufia</taxon>
    </lineage>
</organism>
<comment type="caution">
    <text evidence="2">The sequence shown here is derived from an EMBL/GenBank/DDBJ whole genome shotgun (WGS) entry which is preliminary data.</text>
</comment>
<gene>
    <name evidence="2" type="ORF">H2204_002583</name>
</gene>
<feature type="domain" description="N,N-dimethylformamidase beta subunit-like C-terminal" evidence="1">
    <location>
        <begin position="286"/>
        <end position="725"/>
    </location>
</feature>
<sequence>MTTPTPPTAPHQPEITGYVEPWIAGPGGQVNVKVSSTEPELNYHVVRLVHGPQGRDTSHGQPETVTEIPSGKCRGRYQVAQPGSYAIIAKRDYHLKPTGMNFTIYFQSHLPEAGHVQTIVSSLDILTKTGYAAVLNCDGLLEFWIGTRSTVEVISTGFKAELKRWTELSFTFLDQVFSYEICPKPLFADIAPPSIRCTKTLAQVAEVFEPCVLTFAASFVTSPEKVSVTATNVFNGRLDSPIIKSGSSDSTVRAKWDFSLNTPSDIVVHVSGNMPAAEGRLVNCPTRAVTGHDWDGMESDWTKANYGYGAIHFHDDDLDDAGMATDFSVKLPENLRSGVYAIEVEATNGTARDTIPFFVRPTATTNKALGAKVAYIISTFTYLAYANEHVYDRAHLKDRVGSKYKIIPDAHAEKTVRRNDLGLSCYDLHNDRSGVIYSTSKRPILNMRPDYVSWNFHRPRGLSADLLMVEFLERSGIPYDVVCDLDLHTFGHTCIRRYGTIITGSHPEYHTTESLGAYAAFIKAGGNVMYLGGNGFYWSCATTSENLHRVEIRRGGEGVRPFTCDGGDRIFSSNGQSGLLWRSRGLASNYLFGVGCCAMGPGPGVPYKRTDASKQASLAWMFDGITENELLGEFGFGGGASGDEIDKCDVQNGSPRNTIVVASSTGHPDTFALFPEDIVFPFQNVLGTQTTEVRSDVAYYETSNGGAVFSVGSINWFCSLAWDHFQNNIARLTDNVLREFVRRHK</sequence>
<dbReference type="Pfam" id="PF20254">
    <property type="entry name" value="DMFA2_C"/>
    <property type="match status" value="1"/>
</dbReference>
<reference evidence="2" key="1">
    <citation type="submission" date="2022-10" db="EMBL/GenBank/DDBJ databases">
        <title>Culturing micro-colonial fungi from biological soil crusts in the Mojave desert and describing Neophaeococcomyces mojavensis, and introducing the new genera and species Taxawa tesnikishii.</title>
        <authorList>
            <person name="Kurbessoian T."/>
            <person name="Stajich J.E."/>
        </authorList>
    </citation>
    <scope>NUCLEOTIDE SEQUENCE</scope>
    <source>
        <strain evidence="2">TK_35</strain>
    </source>
</reference>
<dbReference type="Proteomes" id="UP001172681">
    <property type="component" value="Unassembled WGS sequence"/>
</dbReference>
<evidence type="ECO:0000313" key="3">
    <source>
        <dbReference type="Proteomes" id="UP001172681"/>
    </source>
</evidence>
<proteinExistence type="predicted"/>
<keyword evidence="3" id="KW-1185">Reference proteome</keyword>
<dbReference type="AlphaFoldDB" id="A0AA39D2W1"/>
<protein>
    <recommendedName>
        <fullName evidence="1">N,N-dimethylformamidase beta subunit-like C-terminal domain-containing protein</fullName>
    </recommendedName>
</protein>
<accession>A0AA39D2W1</accession>
<evidence type="ECO:0000313" key="2">
    <source>
        <dbReference type="EMBL" id="KAJ9642214.1"/>
    </source>
</evidence>
<evidence type="ECO:0000259" key="1">
    <source>
        <dbReference type="Pfam" id="PF20254"/>
    </source>
</evidence>